<proteinExistence type="predicted"/>
<dbReference type="Gene3D" id="1.10.10.60">
    <property type="entry name" value="Homeodomain-like"/>
    <property type="match status" value="1"/>
</dbReference>
<gene>
    <name evidence="1" type="ORF">AB5J49_19685</name>
</gene>
<name>A0AB39PZZ0_9ACTN</name>
<evidence type="ECO:0000313" key="1">
    <source>
        <dbReference type="EMBL" id="XDQ35373.1"/>
    </source>
</evidence>
<accession>A0AB39PZZ0</accession>
<evidence type="ECO:0008006" key="2">
    <source>
        <dbReference type="Google" id="ProtNLM"/>
    </source>
</evidence>
<protein>
    <recommendedName>
        <fullName evidence="2">Homeodomain-like domain-containing protein</fullName>
    </recommendedName>
</protein>
<sequence length="286" mass="32470">MAHPEGKYADFEGLRERAVALRRQGYSLRQIRDELQVHNKEILQRLVEGEPPPEWTKRPRAKDDLRERARELRRQGWAYNQIQAELGCSKSSVSLWVRDLPTPEPKCTPEEQRARMNAGLARLRAAQDEERRATKLAAAEAVGELSDRELFITGVALYWAEGTKDKPHARRESVEFVNSDPGMVSVFLAWLKLLEVGHDRLHCRVMIHESADVEAAEHYWADLVGVDLSALGKTILKQHNPTTVRKNTGDSYRGCLGIKVRQGADLYRRIEGTWYGIVGGAARQPD</sequence>
<dbReference type="RefSeq" id="WP_369169931.1">
    <property type="nucleotide sequence ID" value="NZ_CP163439.1"/>
</dbReference>
<dbReference type="AlphaFoldDB" id="A0AB39PZZ0"/>
<dbReference type="EMBL" id="CP163439">
    <property type="protein sequence ID" value="XDQ35373.1"/>
    <property type="molecule type" value="Genomic_DNA"/>
</dbReference>
<reference evidence="1" key="1">
    <citation type="submission" date="2024-07" db="EMBL/GenBank/DDBJ databases">
        <authorList>
            <person name="Yu S.T."/>
        </authorList>
    </citation>
    <scope>NUCLEOTIDE SEQUENCE</scope>
    <source>
        <strain evidence="1">R28</strain>
    </source>
</reference>
<organism evidence="1">
    <name type="scientific">Streptomyces sp. R28</name>
    <dbReference type="NCBI Taxonomy" id="3238628"/>
    <lineage>
        <taxon>Bacteria</taxon>
        <taxon>Bacillati</taxon>
        <taxon>Actinomycetota</taxon>
        <taxon>Actinomycetes</taxon>
        <taxon>Kitasatosporales</taxon>
        <taxon>Streptomycetaceae</taxon>
        <taxon>Streptomyces</taxon>
    </lineage>
</organism>